<dbReference type="InterPro" id="IPR037219">
    <property type="entry name" value="Peptidase_M41-like"/>
</dbReference>
<dbReference type="EMBL" id="CP003811">
    <property type="protein sequence ID" value="AIQ92454.1"/>
    <property type="molecule type" value="Genomic_DNA"/>
</dbReference>
<evidence type="ECO:0000259" key="3">
    <source>
        <dbReference type="SMART" id="SM00382"/>
    </source>
</evidence>
<comment type="similarity">
    <text evidence="1">Belongs to the AAA ATPase family.</text>
</comment>
<dbReference type="InterPro" id="IPR003959">
    <property type="entry name" value="ATPase_AAA_core"/>
</dbReference>
<evidence type="ECO:0000313" key="4">
    <source>
        <dbReference type="EMBL" id="AIQ92454.1"/>
    </source>
</evidence>
<feature type="region of interest" description="Disordered" evidence="2">
    <location>
        <begin position="1"/>
        <end position="39"/>
    </location>
</feature>
<dbReference type="Gene3D" id="1.10.8.60">
    <property type="match status" value="1"/>
</dbReference>
<keyword evidence="5" id="KW-1185">Reference proteome</keyword>
<dbReference type="KEGG" id="mor:MOC_4699"/>
<dbReference type="Pfam" id="PF00004">
    <property type="entry name" value="AAA"/>
    <property type="match status" value="1"/>
</dbReference>
<dbReference type="PANTHER" id="PTHR23076:SF97">
    <property type="entry name" value="ATP-DEPENDENT ZINC METALLOPROTEASE YME1L1"/>
    <property type="match status" value="1"/>
</dbReference>
<dbReference type="InterPro" id="IPR003593">
    <property type="entry name" value="AAA+_ATPase"/>
</dbReference>
<dbReference type="PANTHER" id="PTHR23076">
    <property type="entry name" value="METALLOPROTEASE M41 FTSH"/>
    <property type="match status" value="1"/>
</dbReference>
<dbReference type="GO" id="GO:0004176">
    <property type="term" value="F:ATP-dependent peptidase activity"/>
    <property type="evidence" value="ECO:0007669"/>
    <property type="project" value="InterPro"/>
</dbReference>
<dbReference type="GO" id="GO:0006508">
    <property type="term" value="P:proteolysis"/>
    <property type="evidence" value="ECO:0007669"/>
    <property type="project" value="InterPro"/>
</dbReference>
<proteinExistence type="inferred from homology"/>
<dbReference type="SUPFAM" id="SSF52540">
    <property type="entry name" value="P-loop containing nucleoside triphosphate hydrolases"/>
    <property type="match status" value="1"/>
</dbReference>
<dbReference type="InterPro" id="IPR027417">
    <property type="entry name" value="P-loop_NTPase"/>
</dbReference>
<dbReference type="STRING" id="693986.MOC_4699"/>
<dbReference type="GO" id="GO:0030163">
    <property type="term" value="P:protein catabolic process"/>
    <property type="evidence" value="ECO:0007669"/>
    <property type="project" value="TreeGrafter"/>
</dbReference>
<feature type="compositionally biased region" description="Basic and acidic residues" evidence="2">
    <location>
        <begin position="17"/>
        <end position="30"/>
    </location>
</feature>
<dbReference type="RefSeq" id="WP_052083686.1">
    <property type="nucleotide sequence ID" value="NZ_CP003811.1"/>
</dbReference>
<dbReference type="SMART" id="SM00382">
    <property type="entry name" value="AAA"/>
    <property type="match status" value="1"/>
</dbReference>
<dbReference type="InterPro" id="IPR003960">
    <property type="entry name" value="ATPase_AAA_CS"/>
</dbReference>
<dbReference type="AlphaFoldDB" id="A0A089QD10"/>
<organism evidence="4 5">
    <name type="scientific">Methylobacterium oryzae CBMB20</name>
    <dbReference type="NCBI Taxonomy" id="693986"/>
    <lineage>
        <taxon>Bacteria</taxon>
        <taxon>Pseudomonadati</taxon>
        <taxon>Pseudomonadota</taxon>
        <taxon>Alphaproteobacteria</taxon>
        <taxon>Hyphomicrobiales</taxon>
        <taxon>Methylobacteriaceae</taxon>
        <taxon>Methylobacterium</taxon>
    </lineage>
</organism>
<feature type="domain" description="AAA+ ATPase" evidence="3">
    <location>
        <begin position="253"/>
        <end position="396"/>
    </location>
</feature>
<feature type="compositionally biased region" description="Polar residues" evidence="2">
    <location>
        <begin position="1"/>
        <end position="11"/>
    </location>
</feature>
<sequence length="660" mass="69698">MARKQQNQKPDQSLEEFLSRDLARRAHEEADASDGSDEEVETLAGILVHDALTSEQRRALSAPDGAAVVVRVPSPDWADAVAAAMRSHATYSDMQIKLGTSRQDRPEVGCDRVSARLARGGRVCGISQDPERFLPASLVAGADVRLDLAQPTPGQVARAIRAVTGEDPGPMPPLHGLGHHDYVAALRTGSTAAACLARLTAAARSRSVVDPDLPEAPLLHEMPGLEGEARDWCLALADDFQAYLAGRIDFDAISRHAVFCGEPGTGKTLLARSVARTLGVGLIETSVASWFTQTQGYLGDVVREIDRVFSAAAAASPVVLFLDEADGLPSRTRLDNRNRDFWKPIIGQVLLQLDGATSGKNGKIIVIAGTNHAEDLDPALVRPGRLSRVITVRRPSVSGLAEIIRHHLGPDDLPGADLTGVAALGVGATGADAAAWVQAARRTARVAGRPIAVADLMALVAPEDDRTPAEALACARHEIAHACAVEAMGVGTVQTVTTVQSGEVAGLTRTKLTTRLSMTRVQIEDYVVATLCGRAADEEWGEASTGAGGPANSDLGMATRTLAAAHASFGLGGSLLHRASDVDAHRLLATCPDLCQAVSADLDRLYARSRAFVQAHKPTIDGLAHRLVNERLLTGAVIRDRLAEDRTSLTPGRTKGGRRA</sequence>
<protein>
    <submittedName>
        <fullName evidence="4">AAA ATPase central domain-containing protein</fullName>
    </submittedName>
</protein>
<dbReference type="SUPFAM" id="SSF140990">
    <property type="entry name" value="FtsH protease domain-like"/>
    <property type="match status" value="1"/>
</dbReference>
<dbReference type="HOGENOM" id="CLU_000688_20_0_5"/>
<evidence type="ECO:0000256" key="2">
    <source>
        <dbReference type="SAM" id="MobiDB-lite"/>
    </source>
</evidence>
<keyword evidence="1" id="KW-0067">ATP-binding</keyword>
<evidence type="ECO:0000256" key="1">
    <source>
        <dbReference type="RuleBase" id="RU003651"/>
    </source>
</evidence>
<dbReference type="Proteomes" id="UP000029492">
    <property type="component" value="Chromosome"/>
</dbReference>
<dbReference type="Gene3D" id="1.20.58.760">
    <property type="entry name" value="Peptidase M41"/>
    <property type="match status" value="1"/>
</dbReference>
<dbReference type="CDD" id="cd19481">
    <property type="entry name" value="RecA-like_protease"/>
    <property type="match status" value="1"/>
</dbReference>
<dbReference type="GO" id="GO:0004222">
    <property type="term" value="F:metalloendopeptidase activity"/>
    <property type="evidence" value="ECO:0007669"/>
    <property type="project" value="InterPro"/>
</dbReference>
<keyword evidence="1" id="KW-0547">Nucleotide-binding</keyword>
<dbReference type="eggNOG" id="COG0465">
    <property type="taxonomic scope" value="Bacteria"/>
</dbReference>
<dbReference type="Gene3D" id="3.40.50.300">
    <property type="entry name" value="P-loop containing nucleotide triphosphate hydrolases"/>
    <property type="match status" value="1"/>
</dbReference>
<accession>A0A089QD10</accession>
<gene>
    <name evidence="4" type="ORF">MOC_4699</name>
</gene>
<evidence type="ECO:0000313" key="5">
    <source>
        <dbReference type="Proteomes" id="UP000029492"/>
    </source>
</evidence>
<dbReference type="PROSITE" id="PS00674">
    <property type="entry name" value="AAA"/>
    <property type="match status" value="1"/>
</dbReference>
<dbReference type="GO" id="GO:0005524">
    <property type="term" value="F:ATP binding"/>
    <property type="evidence" value="ECO:0007669"/>
    <property type="project" value="UniProtKB-KW"/>
</dbReference>
<name>A0A089QD10_9HYPH</name>
<reference evidence="4 5" key="1">
    <citation type="journal article" date="2014" name="PLoS ONE">
        <title>Genome Information of Methylobacterium oryzae, a Plant-Probiotic Methylotroph in the Phyllosphere.</title>
        <authorList>
            <person name="Kwak M.J."/>
            <person name="Jeong H."/>
            <person name="Madhaiyan M."/>
            <person name="Lee Y."/>
            <person name="Sa T.M."/>
            <person name="Oh T.K."/>
            <person name="Kim J.F."/>
        </authorList>
    </citation>
    <scope>NUCLEOTIDE SEQUENCE [LARGE SCALE GENOMIC DNA]</scope>
    <source>
        <strain evidence="4 5">CBMB20</strain>
    </source>
</reference>
<dbReference type="GO" id="GO:0005886">
    <property type="term" value="C:plasma membrane"/>
    <property type="evidence" value="ECO:0007669"/>
    <property type="project" value="TreeGrafter"/>
</dbReference>
<dbReference type="GO" id="GO:0016887">
    <property type="term" value="F:ATP hydrolysis activity"/>
    <property type="evidence" value="ECO:0007669"/>
    <property type="project" value="InterPro"/>
</dbReference>